<sequence length="169" mass="19784">TMRYHYTPVRITKIQNADNTKCLRGCGETGTLIHCWWKCRMVQPCWKTIIVWRFLKKLTVELPYDPAIALLGIYPRDPGVLMHRGTCTPMFIAALSTIAKTWKEPKCPSTDKSINKMWFIYTMEYYMVMRKNEIWPCVATWMELEGVMLNEVSQAEKDRYHMFACTGGL</sequence>
<gene>
    <name evidence="1" type="primary">Pol_616</name>
    <name evidence="1" type="ORF">FOF47_R05547</name>
</gene>
<evidence type="ECO:0000313" key="1">
    <source>
        <dbReference type="EMBL" id="KAF0871116.1"/>
    </source>
</evidence>
<feature type="non-terminal residue" evidence="1">
    <location>
        <position position="169"/>
    </location>
</feature>
<name>A0A6G1A5Q8_CROCR</name>
<dbReference type="AlphaFoldDB" id="A0A6G1A5Q8"/>
<protein>
    <submittedName>
        <fullName evidence="1">LORF2 protein</fullName>
    </submittedName>
</protein>
<dbReference type="Proteomes" id="UP000475037">
    <property type="component" value="Unassembled WGS sequence"/>
</dbReference>
<feature type="non-terminal residue" evidence="1">
    <location>
        <position position="1"/>
    </location>
</feature>
<dbReference type="EMBL" id="VOAJ01024665">
    <property type="protein sequence ID" value="KAF0871116.1"/>
    <property type="molecule type" value="Genomic_DNA"/>
</dbReference>
<keyword evidence="2" id="KW-1185">Reference proteome</keyword>
<comment type="caution">
    <text evidence="1">The sequence shown here is derived from an EMBL/GenBank/DDBJ whole genome shotgun (WGS) entry which is preliminary data.</text>
</comment>
<proteinExistence type="predicted"/>
<evidence type="ECO:0000313" key="2">
    <source>
        <dbReference type="Proteomes" id="UP000475037"/>
    </source>
</evidence>
<reference evidence="1 2" key="1">
    <citation type="submission" date="2019-11" db="EMBL/GenBank/DDBJ databases">
        <authorList>
            <person name="Yang C."/>
            <person name="Li F."/>
        </authorList>
    </citation>
    <scope>NUCLEOTIDE SEQUENCE [LARGE SCALE GENOMIC DNA]</scope>
    <source>
        <strain evidence="1">KB4526</strain>
        <tissue evidence="1">Muscle</tissue>
    </source>
</reference>
<accession>A0A6G1A5Q8</accession>
<organism evidence="1 2">
    <name type="scientific">Crocuta crocuta</name>
    <name type="common">Spotted hyena</name>
    <dbReference type="NCBI Taxonomy" id="9678"/>
    <lineage>
        <taxon>Eukaryota</taxon>
        <taxon>Metazoa</taxon>
        <taxon>Chordata</taxon>
        <taxon>Craniata</taxon>
        <taxon>Vertebrata</taxon>
        <taxon>Euteleostomi</taxon>
        <taxon>Mammalia</taxon>
        <taxon>Eutheria</taxon>
        <taxon>Laurasiatheria</taxon>
        <taxon>Carnivora</taxon>
        <taxon>Feliformia</taxon>
        <taxon>Hyaenidae</taxon>
        <taxon>Crocuta</taxon>
    </lineage>
</organism>